<evidence type="ECO:0000313" key="2">
    <source>
        <dbReference type="EMBL" id="RAI78298.1"/>
    </source>
</evidence>
<evidence type="ECO:0000256" key="1">
    <source>
        <dbReference type="SAM" id="Coils"/>
    </source>
</evidence>
<proteinExistence type="predicted"/>
<keyword evidence="3" id="KW-1185">Reference proteome</keyword>
<dbReference type="InterPro" id="IPR011049">
    <property type="entry name" value="Serralysin-like_metalloprot_C"/>
</dbReference>
<dbReference type="EMBL" id="QLII01000001">
    <property type="protein sequence ID" value="RAI78298.1"/>
    <property type="molecule type" value="Genomic_DNA"/>
</dbReference>
<dbReference type="Gene3D" id="2.150.10.10">
    <property type="entry name" value="Serralysin-like metalloprotease, C-terminal"/>
    <property type="match status" value="1"/>
</dbReference>
<gene>
    <name evidence="2" type="ORF">HMF3257_00265</name>
</gene>
<sequence length="412" mass="43220">MGVNAGKSNTSGAFNLFVGGNAGQANTSGRENLFFGAGSGYSNTTARFNTFVGLNSGYTNTTGENNVFFGQRAGFYNTSGSFNLFLGAATGYANTTGVYNTFVGNGAGYTNTTGNNNTLLGLNAGFKTTSSDNVSIGSNAGLENTTGTQNTFIGTGAGVSASNPGLQNATAIGYGAQVSQSNSVILGAGANVGIGNTAPGNKLEITQGTTGYSGLRLTNLTSSFVPASAASKFLTVNASGDVYLATYSAGARVGAELWSASGLYLQNNSEGGVIIGSGIDKTPSDYNLFVSKGILTEKVKVAIKNTDDWSDKVFAPTYQLQPLHEVAQFIKENQHLPGIPSAIEVVEKGIDVAKMDAKLLEKIEELTLYSIQLEKANQMQQQQRQQDRQELQAMKQKQAELEQLLRQVLSRK</sequence>
<protein>
    <submittedName>
        <fullName evidence="2">BZIP transcription factor</fullName>
    </submittedName>
</protein>
<name>A0A327NZI7_9BACT</name>
<reference evidence="2 3" key="1">
    <citation type="submission" date="2018-06" db="EMBL/GenBank/DDBJ databases">
        <title>Spirosoma sp. HMF3257 Genome sequencing and assembly.</title>
        <authorList>
            <person name="Kang H."/>
            <person name="Cha I."/>
            <person name="Kim H."/>
            <person name="Kang J."/>
            <person name="Joh K."/>
        </authorList>
    </citation>
    <scope>NUCLEOTIDE SEQUENCE [LARGE SCALE GENOMIC DNA]</scope>
    <source>
        <strain evidence="2 3">HMF3257</strain>
    </source>
</reference>
<accession>A0A327NZI7</accession>
<dbReference type="OrthoDB" id="1163828at2"/>
<comment type="caution">
    <text evidence="2">The sequence shown here is derived from an EMBL/GenBank/DDBJ whole genome shotgun (WGS) entry which is preliminary data.</text>
</comment>
<dbReference type="AlphaFoldDB" id="A0A327NZI7"/>
<evidence type="ECO:0000313" key="3">
    <source>
        <dbReference type="Proteomes" id="UP000249016"/>
    </source>
</evidence>
<feature type="coiled-coil region" evidence="1">
    <location>
        <begin position="377"/>
        <end position="411"/>
    </location>
</feature>
<organism evidence="2 3">
    <name type="scientific">Spirosoma telluris</name>
    <dbReference type="NCBI Taxonomy" id="2183553"/>
    <lineage>
        <taxon>Bacteria</taxon>
        <taxon>Pseudomonadati</taxon>
        <taxon>Bacteroidota</taxon>
        <taxon>Cytophagia</taxon>
        <taxon>Cytophagales</taxon>
        <taxon>Cytophagaceae</taxon>
        <taxon>Spirosoma</taxon>
    </lineage>
</organism>
<dbReference type="Proteomes" id="UP000249016">
    <property type="component" value="Unassembled WGS sequence"/>
</dbReference>
<keyword evidence="1" id="KW-0175">Coiled coil</keyword>